<keyword evidence="2" id="KW-1185">Reference proteome</keyword>
<accession>A0A371HSS6</accession>
<feature type="non-terminal residue" evidence="1">
    <location>
        <position position="159"/>
    </location>
</feature>
<gene>
    <name evidence="1" type="ORF">CR513_10282</name>
</gene>
<dbReference type="Proteomes" id="UP000257109">
    <property type="component" value="Unassembled WGS sequence"/>
</dbReference>
<evidence type="ECO:0000313" key="2">
    <source>
        <dbReference type="Proteomes" id="UP000257109"/>
    </source>
</evidence>
<dbReference type="AlphaFoldDB" id="A0A371HSS6"/>
<name>A0A371HSS6_MUCPR</name>
<comment type="caution">
    <text evidence="1">The sequence shown here is derived from an EMBL/GenBank/DDBJ whole genome shotgun (WGS) entry which is preliminary data.</text>
</comment>
<feature type="non-terminal residue" evidence="1">
    <location>
        <position position="1"/>
    </location>
</feature>
<evidence type="ECO:0000313" key="1">
    <source>
        <dbReference type="EMBL" id="RDY05827.1"/>
    </source>
</evidence>
<organism evidence="1 2">
    <name type="scientific">Mucuna pruriens</name>
    <name type="common">Velvet bean</name>
    <name type="synonym">Dolichos pruriens</name>
    <dbReference type="NCBI Taxonomy" id="157652"/>
    <lineage>
        <taxon>Eukaryota</taxon>
        <taxon>Viridiplantae</taxon>
        <taxon>Streptophyta</taxon>
        <taxon>Embryophyta</taxon>
        <taxon>Tracheophyta</taxon>
        <taxon>Spermatophyta</taxon>
        <taxon>Magnoliopsida</taxon>
        <taxon>eudicotyledons</taxon>
        <taxon>Gunneridae</taxon>
        <taxon>Pentapetalae</taxon>
        <taxon>rosids</taxon>
        <taxon>fabids</taxon>
        <taxon>Fabales</taxon>
        <taxon>Fabaceae</taxon>
        <taxon>Papilionoideae</taxon>
        <taxon>50 kb inversion clade</taxon>
        <taxon>NPAAA clade</taxon>
        <taxon>indigoferoid/millettioid clade</taxon>
        <taxon>Phaseoleae</taxon>
        <taxon>Mucuna</taxon>
    </lineage>
</organism>
<sequence length="159" mass="18177">VPHRRKGSITIVTWARRKRGSTRSIGTKSINPIREACHGAIIIHQVYEIIIPIGMWPLWCSCNKLAFEDVHTPSHIVVSKARALKSHTLLAFSGNNVHKVLDFTKVIGWQKPLEDVIVLNVDENALNNPCKIMALFYDIHICWQIVYKKFILRNTSIQD</sequence>
<proteinExistence type="predicted"/>
<reference evidence="1" key="1">
    <citation type="submission" date="2018-05" db="EMBL/GenBank/DDBJ databases">
        <title>Draft genome of Mucuna pruriens seed.</title>
        <authorList>
            <person name="Nnadi N.E."/>
            <person name="Vos R."/>
            <person name="Hasami M.H."/>
            <person name="Devisetty U.K."/>
            <person name="Aguiy J.C."/>
        </authorList>
    </citation>
    <scope>NUCLEOTIDE SEQUENCE [LARGE SCALE GENOMIC DNA]</scope>
    <source>
        <strain evidence="1">JCA_2017</strain>
    </source>
</reference>
<dbReference type="EMBL" id="QJKJ01001805">
    <property type="protein sequence ID" value="RDY05827.1"/>
    <property type="molecule type" value="Genomic_DNA"/>
</dbReference>
<protein>
    <submittedName>
        <fullName evidence="1">Uncharacterized protein</fullName>
    </submittedName>
</protein>